<keyword evidence="4" id="KW-1185">Reference proteome</keyword>
<keyword evidence="1" id="KW-0812">Transmembrane</keyword>
<dbReference type="GO" id="GO:0006813">
    <property type="term" value="P:potassium ion transport"/>
    <property type="evidence" value="ECO:0007669"/>
    <property type="project" value="InterPro"/>
</dbReference>
<keyword evidence="1" id="KW-1133">Transmembrane helix</keyword>
<dbReference type="Pfam" id="PF02080">
    <property type="entry name" value="TrkA_C"/>
    <property type="match status" value="1"/>
</dbReference>
<evidence type="ECO:0000259" key="2">
    <source>
        <dbReference type="PROSITE" id="PS51202"/>
    </source>
</evidence>
<accession>A0A398BBB0</accession>
<protein>
    <recommendedName>
        <fullName evidence="2">RCK C-terminal domain-containing protein</fullName>
    </recommendedName>
</protein>
<reference evidence="3 4" key="1">
    <citation type="submission" date="2018-08" db="EMBL/GenBank/DDBJ databases">
        <title>Bacillus jemisoniae sp. nov., Bacillus chryseoplanitiae sp. nov., Bacillus resnikiae sp. nov., and Bacillus frankliniae sp. nov., isolated from Viking spacecraft and associated surfaces.</title>
        <authorList>
            <person name="Seuylemezian A."/>
            <person name="Vaishampayan P."/>
        </authorList>
    </citation>
    <scope>NUCLEOTIDE SEQUENCE [LARGE SCALE GENOMIC DNA]</scope>
    <source>
        <strain evidence="3 4">JJ-247</strain>
    </source>
</reference>
<dbReference type="SUPFAM" id="SSF116726">
    <property type="entry name" value="TrkA C-terminal domain-like"/>
    <property type="match status" value="1"/>
</dbReference>
<dbReference type="PROSITE" id="PS51202">
    <property type="entry name" value="RCK_C"/>
    <property type="match status" value="1"/>
</dbReference>
<feature type="transmembrane region" description="Helical" evidence="1">
    <location>
        <begin position="64"/>
        <end position="85"/>
    </location>
</feature>
<keyword evidence="1" id="KW-0472">Membrane</keyword>
<comment type="caution">
    <text evidence="3">The sequence shown here is derived from an EMBL/GenBank/DDBJ whole genome shotgun (WGS) entry which is preliminary data.</text>
</comment>
<name>A0A398BBB0_9BACI</name>
<evidence type="ECO:0000256" key="1">
    <source>
        <dbReference type="SAM" id="Phobius"/>
    </source>
</evidence>
<evidence type="ECO:0000313" key="3">
    <source>
        <dbReference type="EMBL" id="RID85150.1"/>
    </source>
</evidence>
<proteinExistence type="predicted"/>
<dbReference type="InterPro" id="IPR036721">
    <property type="entry name" value="RCK_C_sf"/>
</dbReference>
<dbReference type="Gene3D" id="3.30.70.1450">
    <property type="entry name" value="Regulator of K+ conductance, C-terminal domain"/>
    <property type="match status" value="1"/>
</dbReference>
<evidence type="ECO:0000313" key="4">
    <source>
        <dbReference type="Proteomes" id="UP000265816"/>
    </source>
</evidence>
<gene>
    <name evidence="3" type="ORF">D1970_10215</name>
</gene>
<dbReference type="OrthoDB" id="369355at2"/>
<feature type="transmembrane region" description="Helical" evidence="1">
    <location>
        <begin position="91"/>
        <end position="112"/>
    </location>
</feature>
<dbReference type="GO" id="GO:0008324">
    <property type="term" value="F:monoatomic cation transmembrane transporter activity"/>
    <property type="evidence" value="ECO:0007669"/>
    <property type="project" value="InterPro"/>
</dbReference>
<dbReference type="InterPro" id="IPR006037">
    <property type="entry name" value="RCK_C"/>
</dbReference>
<feature type="domain" description="RCK C-terminal" evidence="2">
    <location>
        <begin position="136"/>
        <end position="221"/>
    </location>
</feature>
<feature type="transmembrane region" description="Helical" evidence="1">
    <location>
        <begin position="6"/>
        <end position="26"/>
    </location>
</feature>
<organism evidence="3 4">
    <name type="scientific">Mesobacillus zeae</name>
    <dbReference type="NCBI Taxonomy" id="1917180"/>
    <lineage>
        <taxon>Bacteria</taxon>
        <taxon>Bacillati</taxon>
        <taxon>Bacillota</taxon>
        <taxon>Bacilli</taxon>
        <taxon>Bacillales</taxon>
        <taxon>Bacillaceae</taxon>
        <taxon>Mesobacillus</taxon>
    </lineage>
</organism>
<dbReference type="Proteomes" id="UP000265816">
    <property type="component" value="Unassembled WGS sequence"/>
</dbReference>
<dbReference type="EMBL" id="QWVT01000016">
    <property type="protein sequence ID" value="RID85150.1"/>
    <property type="molecule type" value="Genomic_DNA"/>
</dbReference>
<dbReference type="AlphaFoldDB" id="A0A398BBB0"/>
<sequence>MGILFMLIYFAIVFAVIEINVILFIATGLDHNVARFQVISMLTGTGFTTGESELIIDHPIRRRLGAFLILFGAFSLAVIISAISSMLSDNFFAMEIGYIAAALLGITLFLKIPRIKKRLGKMFKSELKKNYNIADLPVSDVILFGEEDEIAEISVHENSELIEQTFRQLIGNSKDINVLFIGRGDLKIRNEANKTKLHPGDRAILYGNREHIRATFPEEIINQQVGDEGNSG</sequence>